<feature type="coiled-coil region" evidence="1">
    <location>
        <begin position="43"/>
        <end position="70"/>
    </location>
</feature>
<keyword evidence="1" id="KW-0175">Coiled coil</keyword>
<evidence type="ECO:0000313" key="4">
    <source>
        <dbReference type="Proteomes" id="UP000027647"/>
    </source>
</evidence>
<proteinExistence type="predicted"/>
<evidence type="ECO:0000313" key="3">
    <source>
        <dbReference type="EMBL" id="KEO89020.1"/>
    </source>
</evidence>
<dbReference type="RefSeq" id="WP_034960808.1">
    <property type="nucleotide sequence ID" value="NZ_JMIW01000006.1"/>
</dbReference>
<evidence type="ECO:0000256" key="1">
    <source>
        <dbReference type="SAM" id="Coils"/>
    </source>
</evidence>
<gene>
    <name evidence="3" type="ORF">EH31_13315</name>
</gene>
<protein>
    <submittedName>
        <fullName evidence="3">Uncharacterized protein</fullName>
    </submittedName>
</protein>
<comment type="caution">
    <text evidence="3">The sequence shown here is derived from an EMBL/GenBank/DDBJ whole genome shotgun (WGS) entry which is preliminary data.</text>
</comment>
<keyword evidence="4" id="KW-1185">Reference proteome</keyword>
<dbReference type="STRING" id="1044.EH31_13315"/>
<accession>A0A074M8D0</accession>
<dbReference type="OrthoDB" id="7579171at2"/>
<organism evidence="3 4">
    <name type="scientific">Erythrobacter longus</name>
    <dbReference type="NCBI Taxonomy" id="1044"/>
    <lineage>
        <taxon>Bacteria</taxon>
        <taxon>Pseudomonadati</taxon>
        <taxon>Pseudomonadota</taxon>
        <taxon>Alphaproteobacteria</taxon>
        <taxon>Sphingomonadales</taxon>
        <taxon>Erythrobacteraceae</taxon>
        <taxon>Erythrobacter/Porphyrobacter group</taxon>
        <taxon>Erythrobacter</taxon>
    </lineage>
</organism>
<dbReference type="Proteomes" id="UP000027647">
    <property type="component" value="Unassembled WGS sequence"/>
</dbReference>
<feature type="region of interest" description="Disordered" evidence="2">
    <location>
        <begin position="90"/>
        <end position="113"/>
    </location>
</feature>
<name>A0A074M8D0_ERYLO</name>
<dbReference type="eggNOG" id="ENOG5031EX3">
    <property type="taxonomic scope" value="Bacteria"/>
</dbReference>
<reference evidence="3 4" key="1">
    <citation type="submission" date="2014-04" db="EMBL/GenBank/DDBJ databases">
        <title>A comprehensive comparison of genomes of Erythrobacter spp. strains.</title>
        <authorList>
            <person name="Zheng Q."/>
        </authorList>
    </citation>
    <scope>NUCLEOTIDE SEQUENCE [LARGE SCALE GENOMIC DNA]</scope>
    <source>
        <strain evidence="3 4">DSM 6997</strain>
    </source>
</reference>
<sequence length="113" mass="12547">MSGWAIVAIIAIVVWGIVQTAKARAGIISDEDGNETYVGRPDDANVRAENEEMRREMKQLRERLQVLERIATDNNSLDARERARISAEIEALRGTQDNGVPLPTSASKKEQSQ</sequence>
<dbReference type="EMBL" id="JMIW01000006">
    <property type="protein sequence ID" value="KEO89020.1"/>
    <property type="molecule type" value="Genomic_DNA"/>
</dbReference>
<evidence type="ECO:0000256" key="2">
    <source>
        <dbReference type="SAM" id="MobiDB-lite"/>
    </source>
</evidence>
<dbReference type="AlphaFoldDB" id="A0A074M8D0"/>